<evidence type="ECO:0000259" key="2">
    <source>
        <dbReference type="Pfam" id="PF01370"/>
    </source>
</evidence>
<dbReference type="SUPFAM" id="SSF51735">
    <property type="entry name" value="NAD(P)-binding Rossmann-fold domains"/>
    <property type="match status" value="1"/>
</dbReference>
<dbReference type="InterPro" id="IPR036291">
    <property type="entry name" value="NAD(P)-bd_dom_sf"/>
</dbReference>
<gene>
    <name evidence="3" type="ORF">R4Z09_15690</name>
</gene>
<dbReference type="PANTHER" id="PTHR43574">
    <property type="entry name" value="EPIMERASE-RELATED"/>
    <property type="match status" value="1"/>
</dbReference>
<evidence type="ECO:0000313" key="3">
    <source>
        <dbReference type="EMBL" id="WVX78761.1"/>
    </source>
</evidence>
<dbReference type="Gene3D" id="3.90.25.10">
    <property type="entry name" value="UDP-galactose 4-epimerase, domain 1"/>
    <property type="match status" value="1"/>
</dbReference>
<dbReference type="Gene3D" id="3.40.50.720">
    <property type="entry name" value="NAD(P)-binding Rossmann-like Domain"/>
    <property type="match status" value="1"/>
</dbReference>
<evidence type="ECO:0000313" key="4">
    <source>
        <dbReference type="Proteomes" id="UP001357223"/>
    </source>
</evidence>
<dbReference type="RefSeq" id="WP_338447696.1">
    <property type="nucleotide sequence ID" value="NZ_CP137640.1"/>
</dbReference>
<keyword evidence="4" id="KW-1185">Reference proteome</keyword>
<feature type="domain" description="NAD-dependent epimerase/dehydratase" evidence="2">
    <location>
        <begin position="16"/>
        <end position="263"/>
    </location>
</feature>
<dbReference type="Proteomes" id="UP001357223">
    <property type="component" value="Chromosome"/>
</dbReference>
<dbReference type="Pfam" id="PF01370">
    <property type="entry name" value="Epimerase"/>
    <property type="match status" value="1"/>
</dbReference>
<reference evidence="3 4" key="1">
    <citation type="submission" date="2023-10" db="EMBL/GenBank/DDBJ databases">
        <title>Niallia locisalis sp.nov. isolated from a salt pond sample.</title>
        <authorList>
            <person name="Li X.-J."/>
            <person name="Dong L."/>
        </authorList>
    </citation>
    <scope>NUCLEOTIDE SEQUENCE [LARGE SCALE GENOMIC DNA]</scope>
    <source>
        <strain evidence="3 4">DSM 29761</strain>
    </source>
</reference>
<organism evidence="3 4">
    <name type="scientific">Niallia oryzisoli</name>
    <dbReference type="NCBI Taxonomy" id="1737571"/>
    <lineage>
        <taxon>Bacteria</taxon>
        <taxon>Bacillati</taxon>
        <taxon>Bacillota</taxon>
        <taxon>Bacilli</taxon>
        <taxon>Bacillales</taxon>
        <taxon>Bacillaceae</taxon>
        <taxon>Niallia</taxon>
    </lineage>
</organism>
<evidence type="ECO:0000256" key="1">
    <source>
        <dbReference type="ARBA" id="ARBA00023027"/>
    </source>
</evidence>
<dbReference type="InterPro" id="IPR001509">
    <property type="entry name" value="Epimerase_deHydtase"/>
</dbReference>
<dbReference type="CDD" id="cd05253">
    <property type="entry name" value="UDP_GE_SDE_e"/>
    <property type="match status" value="1"/>
</dbReference>
<keyword evidence="1" id="KW-0520">NAD</keyword>
<proteinExistence type="predicted"/>
<dbReference type="PRINTS" id="PR01713">
    <property type="entry name" value="NUCEPIMERASE"/>
</dbReference>
<name>A0ABZ2C5V9_9BACI</name>
<accession>A0ABZ2C5V9</accession>
<protein>
    <submittedName>
        <fullName evidence="3">NAD-dependent epimerase</fullName>
    </submittedName>
</protein>
<dbReference type="EMBL" id="CP137640">
    <property type="protein sequence ID" value="WVX78761.1"/>
    <property type="molecule type" value="Genomic_DNA"/>
</dbReference>
<sequence length="337" mass="39355">MLRKDMLEIYTGKKKVFVTGCAGFIGFHLSKRLLDEGFQVIGIDNMNDFYDQNLKYDRINILMKEQNFHFIKGTIENLELLDYIFSQYNIDIVVNLAAQAGVRYSMKHPEAYVQSNLVGFMNILECCKKYKIYHLIYASSSSVYGDNRKIPFSEDDRVDRPISIYAATKRANELMAYSYSSLYKIPTTGLRLFTVYGPWGRPDMALFTFTNAIINNQPIEVYNNGNMKRDFTYIDDVIESIYRLMKKDPPKNPQVPYKIYNIGHNAPLRLNYFIELLEEALGKKAVKKFLPIQPGDVLETFADIEELENDINYTPNVTVEEGIKRFIEWYREYYKLT</sequence>